<dbReference type="EMBL" id="GL442820">
    <property type="protein sequence ID" value="EFN62930.1"/>
    <property type="molecule type" value="Genomic_DNA"/>
</dbReference>
<sequence length="89" mass="9606">MSGAGNNIADIDEDYTLCGNDRYFGSVADYPASICAPYDNDDGGSRVTDISSCGGCAGHCTWVMDVLLDTGSNELLGVMNYIRYRKYDV</sequence>
<name>E2AUH1_CAMFO</name>
<dbReference type="Proteomes" id="UP000000311">
    <property type="component" value="Unassembled WGS sequence"/>
</dbReference>
<gene>
    <name evidence="1" type="ORF">EAG_15823</name>
</gene>
<organism evidence="2">
    <name type="scientific">Camponotus floridanus</name>
    <name type="common">Florida carpenter ant</name>
    <dbReference type="NCBI Taxonomy" id="104421"/>
    <lineage>
        <taxon>Eukaryota</taxon>
        <taxon>Metazoa</taxon>
        <taxon>Ecdysozoa</taxon>
        <taxon>Arthropoda</taxon>
        <taxon>Hexapoda</taxon>
        <taxon>Insecta</taxon>
        <taxon>Pterygota</taxon>
        <taxon>Neoptera</taxon>
        <taxon>Endopterygota</taxon>
        <taxon>Hymenoptera</taxon>
        <taxon>Apocrita</taxon>
        <taxon>Aculeata</taxon>
        <taxon>Formicoidea</taxon>
        <taxon>Formicidae</taxon>
        <taxon>Formicinae</taxon>
        <taxon>Camponotus</taxon>
    </lineage>
</organism>
<reference evidence="1 2" key="1">
    <citation type="journal article" date="2010" name="Science">
        <title>Genomic comparison of the ants Camponotus floridanus and Harpegnathos saltator.</title>
        <authorList>
            <person name="Bonasio R."/>
            <person name="Zhang G."/>
            <person name="Ye C."/>
            <person name="Mutti N.S."/>
            <person name="Fang X."/>
            <person name="Qin N."/>
            <person name="Donahue G."/>
            <person name="Yang P."/>
            <person name="Li Q."/>
            <person name="Li C."/>
            <person name="Zhang P."/>
            <person name="Huang Z."/>
            <person name="Berger S.L."/>
            <person name="Reinberg D."/>
            <person name="Wang J."/>
            <person name="Liebig J."/>
        </authorList>
    </citation>
    <scope>NUCLEOTIDE SEQUENCE [LARGE SCALE GENOMIC DNA]</scope>
    <source>
        <strain evidence="2">C129</strain>
    </source>
</reference>
<dbReference type="AlphaFoldDB" id="E2AUH1"/>
<protein>
    <submittedName>
        <fullName evidence="1">Uncharacterized protein</fullName>
    </submittedName>
</protein>
<keyword evidence="2" id="KW-1185">Reference proteome</keyword>
<evidence type="ECO:0000313" key="1">
    <source>
        <dbReference type="EMBL" id="EFN62930.1"/>
    </source>
</evidence>
<evidence type="ECO:0000313" key="2">
    <source>
        <dbReference type="Proteomes" id="UP000000311"/>
    </source>
</evidence>
<accession>E2AUH1</accession>
<dbReference type="InParanoid" id="E2AUH1"/>
<proteinExistence type="predicted"/>